<protein>
    <submittedName>
        <fullName evidence="3">Protein kinase domain-containing protein</fullName>
    </submittedName>
</protein>
<dbReference type="WBParaSite" id="maker-unitig_42576-snap-gene-0.3-mRNA-1">
    <property type="protein sequence ID" value="maker-unitig_42576-snap-gene-0.3-mRNA-1"/>
    <property type="gene ID" value="maker-unitig_42576-snap-gene-0.3"/>
</dbReference>
<dbReference type="Proteomes" id="UP000095280">
    <property type="component" value="Unplaced"/>
</dbReference>
<sequence length="651" mass="69972">LPRRSSDASRSRRRPPLIMRTLCLLATLLAVLCWRYRAPFTGRRASRAGPPSSTAGVPNGFAELGDLLALAAASVGEFYGNGDRRQRWASRGERRRAVPGRVERRRRRLALPAAGQLCRRLCEQLALPRCWRSGPVHQPGCRSGWTTASWPSPSSSPPTACWRRRLQRVNPEAGSPDEAPAPSSSTSNNALVSAATPSWPGGRQPACGAATDSSPAPPTSFGGPEPTRWLDIEHEHGVLRSHRAQRPGLLRAHRLAVPTARVGGAASTGRQPLILLRFEILRRPAALNRQSGGLRQAGLQVRPGLRDQHAHGRPGLPVRRRCCSGPLSEDGRSLALSALFRWYFSADFADSPAEVASAASGVAEHLPRAANGSPVSAAAPGWDSESPGCATGQQLASWRGECSRKNALSNSRHSAPLLTTHRLGWSGLNRSCRPNTAPRVRVCMCTNSGWWNTGLNFFALFDEATPRIRRKIGHRRDIQRFSSGVSVVVLPIFDSSSVVVTRQRPLSRQHATVCASGRLRTSTVIVAALASIFRRAGIPLVDNVGRSRIGPLNCAADAKLASSTPELFVAKASSQTDEVTSLSAFLLVPGRKQTMPPASDDACLTTCRAPRLSRYLRSVTMATSYSPSTPMDNRSQSVSADSLCSAGGSDS</sequence>
<evidence type="ECO:0000313" key="3">
    <source>
        <dbReference type="WBParaSite" id="maker-unitig_42576-snap-gene-0.3-mRNA-1"/>
    </source>
</evidence>
<keyword evidence="2" id="KW-1185">Reference proteome</keyword>
<feature type="compositionally biased region" description="Polar residues" evidence="1">
    <location>
        <begin position="624"/>
        <end position="642"/>
    </location>
</feature>
<name>A0A1I8FPJ8_9PLAT</name>
<proteinExistence type="predicted"/>
<dbReference type="AlphaFoldDB" id="A0A1I8FPJ8"/>
<evidence type="ECO:0000256" key="1">
    <source>
        <dbReference type="SAM" id="MobiDB-lite"/>
    </source>
</evidence>
<feature type="compositionally biased region" description="Low complexity" evidence="1">
    <location>
        <begin position="145"/>
        <end position="160"/>
    </location>
</feature>
<feature type="region of interest" description="Disordered" evidence="1">
    <location>
        <begin position="624"/>
        <end position="651"/>
    </location>
</feature>
<feature type="compositionally biased region" description="Low complexity" evidence="1">
    <location>
        <begin position="180"/>
        <end position="190"/>
    </location>
</feature>
<organism evidence="2 3">
    <name type="scientific">Macrostomum lignano</name>
    <dbReference type="NCBI Taxonomy" id="282301"/>
    <lineage>
        <taxon>Eukaryota</taxon>
        <taxon>Metazoa</taxon>
        <taxon>Spiralia</taxon>
        <taxon>Lophotrochozoa</taxon>
        <taxon>Platyhelminthes</taxon>
        <taxon>Rhabditophora</taxon>
        <taxon>Macrostomorpha</taxon>
        <taxon>Macrostomida</taxon>
        <taxon>Macrostomidae</taxon>
        <taxon>Macrostomum</taxon>
    </lineage>
</organism>
<accession>A0A1I8FPJ8</accession>
<feature type="region of interest" description="Disordered" evidence="1">
    <location>
        <begin position="137"/>
        <end position="225"/>
    </location>
</feature>
<evidence type="ECO:0000313" key="2">
    <source>
        <dbReference type="Proteomes" id="UP000095280"/>
    </source>
</evidence>
<reference evidence="3" key="1">
    <citation type="submission" date="2016-11" db="UniProtKB">
        <authorList>
            <consortium name="WormBaseParasite"/>
        </authorList>
    </citation>
    <scope>IDENTIFICATION</scope>
</reference>